<feature type="region of interest" description="Disordered" evidence="1">
    <location>
        <begin position="1"/>
        <end position="46"/>
    </location>
</feature>
<gene>
    <name evidence="2" type="ORF">MNOR_LOCUS28595</name>
</gene>
<organism evidence="2 3">
    <name type="scientific">Meganyctiphanes norvegica</name>
    <name type="common">Northern krill</name>
    <name type="synonym">Thysanopoda norvegica</name>
    <dbReference type="NCBI Taxonomy" id="48144"/>
    <lineage>
        <taxon>Eukaryota</taxon>
        <taxon>Metazoa</taxon>
        <taxon>Ecdysozoa</taxon>
        <taxon>Arthropoda</taxon>
        <taxon>Crustacea</taxon>
        <taxon>Multicrustacea</taxon>
        <taxon>Malacostraca</taxon>
        <taxon>Eumalacostraca</taxon>
        <taxon>Eucarida</taxon>
        <taxon>Euphausiacea</taxon>
        <taxon>Euphausiidae</taxon>
        <taxon>Meganyctiphanes</taxon>
    </lineage>
</organism>
<comment type="caution">
    <text evidence="2">The sequence shown here is derived from an EMBL/GenBank/DDBJ whole genome shotgun (WGS) entry which is preliminary data.</text>
</comment>
<dbReference type="EMBL" id="CAXKWB010031808">
    <property type="protein sequence ID" value="CAL4140261.1"/>
    <property type="molecule type" value="Genomic_DNA"/>
</dbReference>
<evidence type="ECO:0000256" key="1">
    <source>
        <dbReference type="SAM" id="MobiDB-lite"/>
    </source>
</evidence>
<feature type="compositionally biased region" description="Basic residues" evidence="1">
    <location>
        <begin position="7"/>
        <end position="16"/>
    </location>
</feature>
<name>A0AAV2RRQ1_MEGNR</name>
<proteinExistence type="predicted"/>
<keyword evidence="3" id="KW-1185">Reference proteome</keyword>
<evidence type="ECO:0000313" key="3">
    <source>
        <dbReference type="Proteomes" id="UP001497623"/>
    </source>
</evidence>
<accession>A0AAV2RRQ1</accession>
<dbReference type="Proteomes" id="UP001497623">
    <property type="component" value="Unassembled WGS sequence"/>
</dbReference>
<protein>
    <submittedName>
        <fullName evidence="2">Uncharacterized protein</fullName>
    </submittedName>
</protein>
<feature type="compositionally biased region" description="Low complexity" evidence="1">
    <location>
        <begin position="28"/>
        <end position="43"/>
    </location>
</feature>
<reference evidence="2 3" key="1">
    <citation type="submission" date="2024-05" db="EMBL/GenBank/DDBJ databases">
        <authorList>
            <person name="Wallberg A."/>
        </authorList>
    </citation>
    <scope>NUCLEOTIDE SEQUENCE [LARGE SCALE GENOMIC DNA]</scope>
</reference>
<evidence type="ECO:0000313" key="2">
    <source>
        <dbReference type="EMBL" id="CAL4140261.1"/>
    </source>
</evidence>
<dbReference type="AlphaFoldDB" id="A0AAV2RRQ1"/>
<sequence>MMNVIVNHRRRKHSKMHPNNSYKDSKARNNSKSSNNGNNYGSADFNGNPVNRCMNYEIIDITSDTSDDGCDYLNTHSKKSQPSSSNYGYVTNRSRRCSMEALDDIKSNDYTEPDGIEKAREWLTKNIHRLGCQYDKKQGYVDPYHEPTLESKEKYNDLPRTHKTLTYHHDPYSIPEEKEENTSQQWLYHNVHLLGEELQNSINYPL</sequence>